<proteinExistence type="predicted"/>
<accession>A0ABR3VSZ6</accession>
<evidence type="ECO:0000256" key="1">
    <source>
        <dbReference type="SAM" id="Phobius"/>
    </source>
</evidence>
<keyword evidence="1" id="KW-0812">Transmembrane</keyword>
<evidence type="ECO:0000313" key="2">
    <source>
        <dbReference type="EMBL" id="KAL1844732.1"/>
    </source>
</evidence>
<name>A0ABR3VSZ6_9PEZI</name>
<sequence length="98" mass="11567">MASSSVTPEQIKTIGELNREWFDSKADSAYSVPWIRDLCDQIIRFLREKVEWIGLPAGHELKMLDYACGNGTASVVRFLLFFIFIYLFIYLFIYFFFF</sequence>
<protein>
    <submittedName>
        <fullName evidence="2">Uncharacterized protein</fullName>
    </submittedName>
</protein>
<comment type="caution">
    <text evidence="2">The sequence shown here is derived from an EMBL/GenBank/DDBJ whole genome shotgun (WGS) entry which is preliminary data.</text>
</comment>
<keyword evidence="3" id="KW-1185">Reference proteome</keyword>
<dbReference type="Proteomes" id="UP001586593">
    <property type="component" value="Unassembled WGS sequence"/>
</dbReference>
<reference evidence="2 3" key="1">
    <citation type="journal article" date="2024" name="Commun. Biol.">
        <title>Comparative genomic analysis of thermophilic fungi reveals convergent evolutionary adaptations and gene losses.</title>
        <authorList>
            <person name="Steindorff A.S."/>
            <person name="Aguilar-Pontes M.V."/>
            <person name="Robinson A.J."/>
            <person name="Andreopoulos B."/>
            <person name="LaButti K."/>
            <person name="Kuo A."/>
            <person name="Mondo S."/>
            <person name="Riley R."/>
            <person name="Otillar R."/>
            <person name="Haridas S."/>
            <person name="Lipzen A."/>
            <person name="Grimwood J."/>
            <person name="Schmutz J."/>
            <person name="Clum A."/>
            <person name="Reid I.D."/>
            <person name="Moisan M.C."/>
            <person name="Butler G."/>
            <person name="Nguyen T.T.M."/>
            <person name="Dewar K."/>
            <person name="Conant G."/>
            <person name="Drula E."/>
            <person name="Henrissat B."/>
            <person name="Hansel C."/>
            <person name="Singer S."/>
            <person name="Hutchinson M.I."/>
            <person name="de Vries R.P."/>
            <person name="Natvig D.O."/>
            <person name="Powell A.J."/>
            <person name="Tsang A."/>
            <person name="Grigoriev I.V."/>
        </authorList>
    </citation>
    <scope>NUCLEOTIDE SEQUENCE [LARGE SCALE GENOMIC DNA]</scope>
    <source>
        <strain evidence="2 3">ATCC 24622</strain>
    </source>
</reference>
<organism evidence="2 3">
    <name type="scientific">Phialemonium thermophilum</name>
    <dbReference type="NCBI Taxonomy" id="223376"/>
    <lineage>
        <taxon>Eukaryota</taxon>
        <taxon>Fungi</taxon>
        <taxon>Dikarya</taxon>
        <taxon>Ascomycota</taxon>
        <taxon>Pezizomycotina</taxon>
        <taxon>Sordariomycetes</taxon>
        <taxon>Sordariomycetidae</taxon>
        <taxon>Cephalothecales</taxon>
        <taxon>Cephalothecaceae</taxon>
        <taxon>Phialemonium</taxon>
    </lineage>
</organism>
<dbReference type="EMBL" id="JAZHXJ010001504">
    <property type="protein sequence ID" value="KAL1844732.1"/>
    <property type="molecule type" value="Genomic_DNA"/>
</dbReference>
<keyword evidence="1" id="KW-0472">Membrane</keyword>
<feature type="transmembrane region" description="Helical" evidence="1">
    <location>
        <begin position="78"/>
        <end position="97"/>
    </location>
</feature>
<gene>
    <name evidence="2" type="ORF">VTK73DRAFT_1941</name>
</gene>
<keyword evidence="1" id="KW-1133">Transmembrane helix</keyword>
<evidence type="ECO:0000313" key="3">
    <source>
        <dbReference type="Proteomes" id="UP001586593"/>
    </source>
</evidence>